<name>A0A4R3K2R1_9FIRM</name>
<organism evidence="2 3">
    <name type="scientific">Pectinatus cerevisiiphilus</name>
    <dbReference type="NCBI Taxonomy" id="86956"/>
    <lineage>
        <taxon>Bacteria</taxon>
        <taxon>Bacillati</taxon>
        <taxon>Bacillota</taxon>
        <taxon>Negativicutes</taxon>
        <taxon>Selenomonadales</taxon>
        <taxon>Selenomonadaceae</taxon>
        <taxon>Pectinatus</taxon>
    </lineage>
</organism>
<evidence type="ECO:0000313" key="2">
    <source>
        <dbReference type="EMBL" id="TCS76757.1"/>
    </source>
</evidence>
<keyword evidence="1" id="KW-0812">Transmembrane</keyword>
<evidence type="ECO:0000256" key="1">
    <source>
        <dbReference type="SAM" id="Phobius"/>
    </source>
</evidence>
<dbReference type="Proteomes" id="UP000295188">
    <property type="component" value="Unassembled WGS sequence"/>
</dbReference>
<reference evidence="2 3" key="1">
    <citation type="submission" date="2019-03" db="EMBL/GenBank/DDBJ databases">
        <title>Genomic Encyclopedia of Type Strains, Phase IV (KMG-IV): sequencing the most valuable type-strain genomes for metagenomic binning, comparative biology and taxonomic classification.</title>
        <authorList>
            <person name="Goeker M."/>
        </authorList>
    </citation>
    <scope>NUCLEOTIDE SEQUENCE [LARGE SCALE GENOMIC DNA]</scope>
    <source>
        <strain evidence="2 3">DSM 20467</strain>
    </source>
</reference>
<comment type="caution">
    <text evidence="2">The sequence shown here is derived from an EMBL/GenBank/DDBJ whole genome shotgun (WGS) entry which is preliminary data.</text>
</comment>
<keyword evidence="1" id="KW-1133">Transmembrane helix</keyword>
<feature type="transmembrane region" description="Helical" evidence="1">
    <location>
        <begin position="331"/>
        <end position="350"/>
    </location>
</feature>
<evidence type="ECO:0000313" key="3">
    <source>
        <dbReference type="Proteomes" id="UP000295188"/>
    </source>
</evidence>
<protein>
    <submittedName>
        <fullName evidence="2">Uncharacterized protein</fullName>
    </submittedName>
</protein>
<dbReference type="EMBL" id="SMAA01000020">
    <property type="protein sequence ID" value="TCS76757.1"/>
    <property type="molecule type" value="Genomic_DNA"/>
</dbReference>
<dbReference type="AlphaFoldDB" id="A0A4R3K2R1"/>
<keyword evidence="1" id="KW-0472">Membrane</keyword>
<dbReference type="OrthoDB" id="1956825at2"/>
<proteinExistence type="predicted"/>
<dbReference type="RefSeq" id="WP_132551203.1">
    <property type="nucleotide sequence ID" value="NZ_SMAA01000020.1"/>
</dbReference>
<sequence length="351" mass="38743">MAWHRFKVKGKHYMTKRMRTLDIIARSDVAAKQKAITQKLLPPFICEEIDFKPPSKKLLEQAASAGITIPVKASSDDVISLLERKDDIAPPAGLIAFAERWDIYFSQYIGNKALFNITFKNLPPESKSAFFVFSVYRFLSGDKKTNLDTHPYKDIFYKFAAIAANDARLFRSINNYKGEHLCTFGSTEGLPAGYKAGGTRTIAYKAATAFIEDYFDANYQPRALKDDGLSAPAKPAPVQAAAPAAAPVATAKNKDAANPTAKNTKPAPAVFIISKNDRFVPSKAIELKNKIVKIPDLENKATADLPIYSPKNELPNIIVEHDRKKLADKSGCLGIFAVLILLILIMMSLLF</sequence>
<gene>
    <name evidence="2" type="ORF">EDC37_1202</name>
</gene>
<keyword evidence="3" id="KW-1185">Reference proteome</keyword>
<accession>A0A4R3K2R1</accession>